<dbReference type="GO" id="GO:0016301">
    <property type="term" value="F:kinase activity"/>
    <property type="evidence" value="ECO:0007669"/>
    <property type="project" value="UniProtKB-KW"/>
</dbReference>
<evidence type="ECO:0000256" key="3">
    <source>
        <dbReference type="ARBA" id="ARBA00022777"/>
    </source>
</evidence>
<name>A0A9Q3UPX5_9GAMM</name>
<dbReference type="InterPro" id="IPR002173">
    <property type="entry name" value="Carboh/pur_kinase_PfkB_CS"/>
</dbReference>
<dbReference type="SUPFAM" id="SSF53613">
    <property type="entry name" value="Ribokinase-like"/>
    <property type="match status" value="1"/>
</dbReference>
<gene>
    <name evidence="5" type="ORF">LL252_16895</name>
</gene>
<dbReference type="InterPro" id="IPR011611">
    <property type="entry name" value="PfkB_dom"/>
</dbReference>
<dbReference type="InterPro" id="IPR052700">
    <property type="entry name" value="Carb_kinase_PfkB-like"/>
</dbReference>
<keyword evidence="6" id="KW-1185">Reference proteome</keyword>
<evidence type="ECO:0000256" key="2">
    <source>
        <dbReference type="ARBA" id="ARBA00022679"/>
    </source>
</evidence>
<dbReference type="RefSeq" id="WP_204427596.1">
    <property type="nucleotide sequence ID" value="NZ_ARXL01000071.1"/>
</dbReference>
<dbReference type="Gene3D" id="3.40.1190.20">
    <property type="match status" value="1"/>
</dbReference>
<comment type="similarity">
    <text evidence="1">Belongs to the carbohydrate kinase PfkB family.</text>
</comment>
<protein>
    <submittedName>
        <fullName evidence="5">Adenosine kinase</fullName>
    </submittedName>
</protein>
<comment type="caution">
    <text evidence="5">The sequence shown here is derived from an EMBL/GenBank/DDBJ whole genome shotgun (WGS) entry which is preliminary data.</text>
</comment>
<dbReference type="Pfam" id="PF00294">
    <property type="entry name" value="PfkB"/>
    <property type="match status" value="1"/>
</dbReference>
<dbReference type="CDD" id="cd01168">
    <property type="entry name" value="adenosine_kinase"/>
    <property type="match status" value="1"/>
</dbReference>
<evidence type="ECO:0000313" key="5">
    <source>
        <dbReference type="EMBL" id="MCC4310250.1"/>
    </source>
</evidence>
<dbReference type="PANTHER" id="PTHR43320">
    <property type="entry name" value="SUGAR KINASE"/>
    <property type="match status" value="1"/>
</dbReference>
<reference evidence="5" key="1">
    <citation type="submission" date="2021-10" db="EMBL/GenBank/DDBJ databases">
        <title>The diversity and Nitrogen Metabolism of Culturable Nitrate-Utilizing Bacteria Within the Oxygen Minimum Zone of the Changjiang (Yangtze River)Estuary.</title>
        <authorList>
            <person name="Zhang D."/>
            <person name="Zheng J."/>
            <person name="Liu S."/>
            <person name="He W."/>
        </authorList>
    </citation>
    <scope>NUCLEOTIDE SEQUENCE</scope>
    <source>
        <strain evidence="5">FXH-223</strain>
    </source>
</reference>
<evidence type="ECO:0000259" key="4">
    <source>
        <dbReference type="Pfam" id="PF00294"/>
    </source>
</evidence>
<evidence type="ECO:0000313" key="6">
    <source>
        <dbReference type="Proteomes" id="UP001108027"/>
    </source>
</evidence>
<keyword evidence="2" id="KW-0808">Transferase</keyword>
<proteinExistence type="inferred from homology"/>
<feature type="domain" description="Carbohydrate kinase PfkB" evidence="4">
    <location>
        <begin position="58"/>
        <end position="321"/>
    </location>
</feature>
<dbReference type="AlphaFoldDB" id="A0A9Q3UPX5"/>
<evidence type="ECO:0000256" key="1">
    <source>
        <dbReference type="ARBA" id="ARBA00010688"/>
    </source>
</evidence>
<dbReference type="EMBL" id="JAJGNA010000032">
    <property type="protein sequence ID" value="MCC4310250.1"/>
    <property type="molecule type" value="Genomic_DNA"/>
</dbReference>
<organism evidence="5 6">
    <name type="scientific">Alloalcanivorax marinus</name>
    <dbReference type="NCBI Taxonomy" id="1177169"/>
    <lineage>
        <taxon>Bacteria</taxon>
        <taxon>Pseudomonadati</taxon>
        <taxon>Pseudomonadota</taxon>
        <taxon>Gammaproteobacteria</taxon>
        <taxon>Oceanospirillales</taxon>
        <taxon>Alcanivoracaceae</taxon>
        <taxon>Alloalcanivorax</taxon>
    </lineage>
</organism>
<dbReference type="Proteomes" id="UP001108027">
    <property type="component" value="Unassembled WGS sequence"/>
</dbReference>
<keyword evidence="3 5" id="KW-0418">Kinase</keyword>
<accession>A0A9Q3UPX5</accession>
<dbReference type="InterPro" id="IPR029056">
    <property type="entry name" value="Ribokinase-like"/>
</dbReference>
<sequence>MEKKYDVYAIGNALVDTEIEVSDDFLARMDLGKGLMTLVDEARQRELLAALAGEAEPHNHTCGGSACNTVVATRYFGGRGYYACKVADDDTGTFFVDALRAAGVDTNMGGQREAGTSGKCLVMITPDAERTMNSFLGISQTVSEAELDEDAIAASRYVYLEGYLVSSDSGRAAAVRLRELAEQYGVRTSLTFSDPAMVQLFRDGLVEMLGTGVDLLFCNEAEALGFTGTDSPEAALEALKPICNGLAMTLGARGALLWDGETTHHVEAEPVKPIDTNGAGDMFAGAFLYALTQGHDFPTAGRLASAACARLIREFGPRLPAEAHLEIRRRVLGQ</sequence>
<dbReference type="PANTHER" id="PTHR43320:SF3">
    <property type="entry name" value="CARBOHYDRATE KINASE PFKB DOMAIN-CONTAINING PROTEIN"/>
    <property type="match status" value="1"/>
</dbReference>
<dbReference type="PROSITE" id="PS00584">
    <property type="entry name" value="PFKB_KINASES_2"/>
    <property type="match status" value="1"/>
</dbReference>